<comment type="caution">
    <text evidence="2">The sequence shown here is derived from an EMBL/GenBank/DDBJ whole genome shotgun (WGS) entry which is preliminary data.</text>
</comment>
<gene>
    <name evidence="2" type="ORF">VTL71DRAFT_10035</name>
</gene>
<feature type="compositionally biased region" description="Polar residues" evidence="1">
    <location>
        <begin position="23"/>
        <end position="43"/>
    </location>
</feature>
<proteinExistence type="predicted"/>
<dbReference type="EMBL" id="JAZHXI010000025">
    <property type="protein sequence ID" value="KAL2059880.1"/>
    <property type="molecule type" value="Genomic_DNA"/>
</dbReference>
<feature type="non-terminal residue" evidence="2">
    <location>
        <position position="67"/>
    </location>
</feature>
<sequence length="67" mass="6641">MAFTASDIAFGATGSAFSASDSRGSPRQASITQSALTNMSRGQSPSPPPNPPPSPSMNLDLSDGGSA</sequence>
<organism evidence="2 3">
    <name type="scientific">Oculimacula yallundae</name>
    <dbReference type="NCBI Taxonomy" id="86028"/>
    <lineage>
        <taxon>Eukaryota</taxon>
        <taxon>Fungi</taxon>
        <taxon>Dikarya</taxon>
        <taxon>Ascomycota</taxon>
        <taxon>Pezizomycotina</taxon>
        <taxon>Leotiomycetes</taxon>
        <taxon>Helotiales</taxon>
        <taxon>Ploettnerulaceae</taxon>
        <taxon>Oculimacula</taxon>
    </lineage>
</organism>
<feature type="compositionally biased region" description="Pro residues" evidence="1">
    <location>
        <begin position="45"/>
        <end position="55"/>
    </location>
</feature>
<name>A0ABR4BQA6_9HELO</name>
<feature type="region of interest" description="Disordered" evidence="1">
    <location>
        <begin position="12"/>
        <end position="67"/>
    </location>
</feature>
<evidence type="ECO:0000256" key="1">
    <source>
        <dbReference type="SAM" id="MobiDB-lite"/>
    </source>
</evidence>
<reference evidence="2 3" key="1">
    <citation type="journal article" date="2024" name="Commun. Biol.">
        <title>Comparative genomic analysis of thermophilic fungi reveals convergent evolutionary adaptations and gene losses.</title>
        <authorList>
            <person name="Steindorff A.S."/>
            <person name="Aguilar-Pontes M.V."/>
            <person name="Robinson A.J."/>
            <person name="Andreopoulos B."/>
            <person name="LaButti K."/>
            <person name="Kuo A."/>
            <person name="Mondo S."/>
            <person name="Riley R."/>
            <person name="Otillar R."/>
            <person name="Haridas S."/>
            <person name="Lipzen A."/>
            <person name="Grimwood J."/>
            <person name="Schmutz J."/>
            <person name="Clum A."/>
            <person name="Reid I.D."/>
            <person name="Moisan M.C."/>
            <person name="Butler G."/>
            <person name="Nguyen T.T.M."/>
            <person name="Dewar K."/>
            <person name="Conant G."/>
            <person name="Drula E."/>
            <person name="Henrissat B."/>
            <person name="Hansel C."/>
            <person name="Singer S."/>
            <person name="Hutchinson M.I."/>
            <person name="de Vries R.P."/>
            <person name="Natvig D.O."/>
            <person name="Powell A.J."/>
            <person name="Tsang A."/>
            <person name="Grigoriev I.V."/>
        </authorList>
    </citation>
    <scope>NUCLEOTIDE SEQUENCE [LARGE SCALE GENOMIC DNA]</scope>
    <source>
        <strain evidence="2 3">CBS 494.80</strain>
    </source>
</reference>
<accession>A0ABR4BQA6</accession>
<evidence type="ECO:0000313" key="2">
    <source>
        <dbReference type="EMBL" id="KAL2059880.1"/>
    </source>
</evidence>
<keyword evidence="3" id="KW-1185">Reference proteome</keyword>
<evidence type="ECO:0000313" key="3">
    <source>
        <dbReference type="Proteomes" id="UP001595075"/>
    </source>
</evidence>
<dbReference type="Proteomes" id="UP001595075">
    <property type="component" value="Unassembled WGS sequence"/>
</dbReference>
<protein>
    <submittedName>
        <fullName evidence="2">Uncharacterized protein</fullName>
    </submittedName>
</protein>
<feature type="compositionally biased region" description="Low complexity" evidence="1">
    <location>
        <begin position="12"/>
        <end position="22"/>
    </location>
</feature>